<dbReference type="NCBIfam" id="TIGR01484">
    <property type="entry name" value="HAD-SF-IIB"/>
    <property type="match status" value="1"/>
</dbReference>
<evidence type="ECO:0000313" key="1">
    <source>
        <dbReference type="EMBL" id="MCU6688342.1"/>
    </source>
</evidence>
<dbReference type="InterPro" id="IPR006379">
    <property type="entry name" value="HAD-SF_hydro_IIB"/>
</dbReference>
<gene>
    <name evidence="1" type="ORF">OCV99_17760</name>
</gene>
<dbReference type="PANTHER" id="PTHR10000:SF53">
    <property type="entry name" value="5-AMINO-6-(5-PHOSPHO-D-RIBITYLAMINO)URACIL PHOSPHATASE YBJI-RELATED"/>
    <property type="match status" value="1"/>
</dbReference>
<dbReference type="NCBIfam" id="TIGR00099">
    <property type="entry name" value="Cof-subfamily"/>
    <property type="match status" value="1"/>
</dbReference>
<dbReference type="RefSeq" id="WP_158372335.1">
    <property type="nucleotide sequence ID" value="NZ_JAOQJU010000047.1"/>
</dbReference>
<dbReference type="SFLD" id="SFLDS00003">
    <property type="entry name" value="Haloacid_Dehalogenase"/>
    <property type="match status" value="1"/>
</dbReference>
<organism evidence="1 2">
    <name type="scientific">Dorea acetigenes</name>
    <dbReference type="NCBI Taxonomy" id="2981787"/>
    <lineage>
        <taxon>Bacteria</taxon>
        <taxon>Bacillati</taxon>
        <taxon>Bacillota</taxon>
        <taxon>Clostridia</taxon>
        <taxon>Lachnospirales</taxon>
        <taxon>Lachnospiraceae</taxon>
        <taxon>Dorea</taxon>
    </lineage>
</organism>
<accession>A0ABT2RSG2</accession>
<dbReference type="InterPro" id="IPR000150">
    <property type="entry name" value="Cof"/>
</dbReference>
<dbReference type="SUPFAM" id="SSF56784">
    <property type="entry name" value="HAD-like"/>
    <property type="match status" value="1"/>
</dbReference>
<comment type="caution">
    <text evidence="1">The sequence shown here is derived from an EMBL/GenBank/DDBJ whole genome shotgun (WGS) entry which is preliminary data.</text>
</comment>
<sequence length="261" mass="29174">MIKLIASDLDGTILKNGALEVAPRTLELIKELRKHGILFAAASGRQYPSIRSLFLPIKDEIAYIAENGSLSIYQGKVLSKTAIDRSLSLRIIDVLHRLRQNDFIVSGEQTLYTESTNPAFTDLLKNDLKTNLRIVKDITKEVDEPFLKIAFYNYGNMEESLEEINRLFKSEIKIVTAGSRWLDFIAPGTNKGIALSAMLEHFRITADECIAFGDQYNDIEMLQTAGTSYAMSTAAPGVSDYSTYTTDSVDEVLEEILSECR</sequence>
<dbReference type="PROSITE" id="PS01229">
    <property type="entry name" value="COF_2"/>
    <property type="match status" value="1"/>
</dbReference>
<evidence type="ECO:0000313" key="2">
    <source>
        <dbReference type="Proteomes" id="UP001652431"/>
    </source>
</evidence>
<dbReference type="Gene3D" id="3.40.50.1000">
    <property type="entry name" value="HAD superfamily/HAD-like"/>
    <property type="match status" value="1"/>
</dbReference>
<dbReference type="Gene3D" id="3.30.1240.10">
    <property type="match status" value="1"/>
</dbReference>
<protein>
    <submittedName>
        <fullName evidence="1">Cof-type HAD-IIB family hydrolase</fullName>
    </submittedName>
</protein>
<keyword evidence="2" id="KW-1185">Reference proteome</keyword>
<dbReference type="PANTHER" id="PTHR10000">
    <property type="entry name" value="PHOSPHOSERINE PHOSPHATASE"/>
    <property type="match status" value="1"/>
</dbReference>
<dbReference type="Pfam" id="PF08282">
    <property type="entry name" value="Hydrolase_3"/>
    <property type="match status" value="1"/>
</dbReference>
<name>A0ABT2RSG2_9FIRM</name>
<dbReference type="InterPro" id="IPR023214">
    <property type="entry name" value="HAD_sf"/>
</dbReference>
<reference evidence="1 2" key="1">
    <citation type="journal article" date="2021" name="ISME Commun">
        <title>Automated analysis of genomic sequences facilitates high-throughput and comprehensive description of bacteria.</title>
        <authorList>
            <person name="Hitch T.C.A."/>
        </authorList>
    </citation>
    <scope>NUCLEOTIDE SEQUENCE [LARGE SCALE GENOMIC DNA]</scope>
    <source>
        <strain evidence="1 2">Sanger_03</strain>
    </source>
</reference>
<dbReference type="Proteomes" id="UP001652431">
    <property type="component" value="Unassembled WGS sequence"/>
</dbReference>
<dbReference type="InterPro" id="IPR036412">
    <property type="entry name" value="HAD-like_sf"/>
</dbReference>
<keyword evidence="1" id="KW-0378">Hydrolase</keyword>
<dbReference type="SFLD" id="SFLDG01140">
    <property type="entry name" value="C2.B:_Phosphomannomutase_and_P"/>
    <property type="match status" value="1"/>
</dbReference>
<proteinExistence type="predicted"/>
<dbReference type="EMBL" id="JAOQJU010000047">
    <property type="protein sequence ID" value="MCU6688342.1"/>
    <property type="molecule type" value="Genomic_DNA"/>
</dbReference>
<dbReference type="GO" id="GO:0016787">
    <property type="term" value="F:hydrolase activity"/>
    <property type="evidence" value="ECO:0007669"/>
    <property type="project" value="UniProtKB-KW"/>
</dbReference>